<organism evidence="1">
    <name type="scientific">marine metagenome</name>
    <dbReference type="NCBI Taxonomy" id="408172"/>
    <lineage>
        <taxon>unclassified sequences</taxon>
        <taxon>metagenomes</taxon>
        <taxon>ecological metagenomes</taxon>
    </lineage>
</organism>
<gene>
    <name evidence="1" type="ORF">METZ01_LOCUS307869</name>
</gene>
<evidence type="ECO:0000313" key="1">
    <source>
        <dbReference type="EMBL" id="SVC55015.1"/>
    </source>
</evidence>
<proteinExistence type="predicted"/>
<dbReference type="EMBL" id="UINC01097370">
    <property type="protein sequence ID" value="SVC55015.1"/>
    <property type="molecule type" value="Genomic_DNA"/>
</dbReference>
<reference evidence="1" key="1">
    <citation type="submission" date="2018-05" db="EMBL/GenBank/DDBJ databases">
        <authorList>
            <person name="Lanie J.A."/>
            <person name="Ng W.-L."/>
            <person name="Kazmierczak K.M."/>
            <person name="Andrzejewski T.M."/>
            <person name="Davidsen T.M."/>
            <person name="Wayne K.J."/>
            <person name="Tettelin H."/>
            <person name="Glass J.I."/>
            <person name="Rusch D."/>
            <person name="Podicherti R."/>
            <person name="Tsui H.-C.T."/>
            <person name="Winkler M.E."/>
        </authorList>
    </citation>
    <scope>NUCLEOTIDE SEQUENCE</scope>
</reference>
<dbReference type="AlphaFoldDB" id="A0A382N3X1"/>
<accession>A0A382N3X1</accession>
<feature type="non-terminal residue" evidence="1">
    <location>
        <position position="56"/>
    </location>
</feature>
<sequence>MTRQRLIYRSEIVCPIKDRHSSVKTGSGTNVLATSGGGLVVSTPRCGGTSNIVFLW</sequence>
<name>A0A382N3X1_9ZZZZ</name>
<protein>
    <submittedName>
        <fullName evidence="1">Uncharacterized protein</fullName>
    </submittedName>
</protein>